<evidence type="ECO:0000256" key="1">
    <source>
        <dbReference type="ARBA" id="ARBA00023002"/>
    </source>
</evidence>
<organism evidence="2 3">
    <name type="scientific">Phanerochaete carnosa (strain HHB-10118-sp)</name>
    <name type="common">White-rot fungus</name>
    <name type="synonym">Peniophora carnosa</name>
    <dbReference type="NCBI Taxonomy" id="650164"/>
    <lineage>
        <taxon>Eukaryota</taxon>
        <taxon>Fungi</taxon>
        <taxon>Dikarya</taxon>
        <taxon>Basidiomycota</taxon>
        <taxon>Agaricomycotina</taxon>
        <taxon>Agaricomycetes</taxon>
        <taxon>Polyporales</taxon>
        <taxon>Phanerochaetaceae</taxon>
        <taxon>Phanerochaete</taxon>
    </lineage>
</organism>
<dbReference type="PANTHER" id="PTHR43157:SF31">
    <property type="entry name" value="PHOSPHATIDYLINOSITOL-GLYCAN BIOSYNTHESIS CLASS F PROTEIN"/>
    <property type="match status" value="1"/>
</dbReference>
<dbReference type="EMBL" id="JH930473">
    <property type="protein sequence ID" value="EKM54522.1"/>
    <property type="molecule type" value="Genomic_DNA"/>
</dbReference>
<proteinExistence type="predicted"/>
<reference evidence="2 3" key="1">
    <citation type="journal article" date="2012" name="BMC Genomics">
        <title>Comparative genomics of the white-rot fungi, Phanerochaete carnosa and P. chrysosporium, to elucidate the genetic basis of the distinct wood types they colonize.</title>
        <authorList>
            <person name="Suzuki H."/>
            <person name="MacDonald J."/>
            <person name="Syed K."/>
            <person name="Salamov A."/>
            <person name="Hori C."/>
            <person name="Aerts A."/>
            <person name="Henrissat B."/>
            <person name="Wiebenga A."/>
            <person name="vanKuyk P.A."/>
            <person name="Barry K."/>
            <person name="Lindquist E."/>
            <person name="LaButti K."/>
            <person name="Lapidus A."/>
            <person name="Lucas S."/>
            <person name="Coutinho P."/>
            <person name="Gong Y."/>
            <person name="Samejima M."/>
            <person name="Mahadevan R."/>
            <person name="Abou-Zaid M."/>
            <person name="de Vries R.P."/>
            <person name="Igarashi K."/>
            <person name="Yadav J.S."/>
            <person name="Grigoriev I.V."/>
            <person name="Master E.R."/>
        </authorList>
    </citation>
    <scope>NUCLEOTIDE SEQUENCE [LARGE SCALE GENOMIC DNA]</scope>
    <source>
        <strain evidence="2 3">HHB-10118-sp</strain>
    </source>
</reference>
<gene>
    <name evidence="2" type="ORF">PHACADRAFT_258430</name>
</gene>
<evidence type="ECO:0000313" key="3">
    <source>
        <dbReference type="Proteomes" id="UP000008370"/>
    </source>
</evidence>
<dbReference type="InterPro" id="IPR002347">
    <property type="entry name" value="SDR_fam"/>
</dbReference>
<keyword evidence="3" id="KW-1185">Reference proteome</keyword>
<dbReference type="SUPFAM" id="SSF51735">
    <property type="entry name" value="NAD(P)-binding Rossmann-fold domains"/>
    <property type="match status" value="1"/>
</dbReference>
<accession>K5WVP1</accession>
<dbReference type="Proteomes" id="UP000008370">
    <property type="component" value="Unassembled WGS sequence"/>
</dbReference>
<dbReference type="Pfam" id="PF00106">
    <property type="entry name" value="adh_short"/>
    <property type="match status" value="1"/>
</dbReference>
<dbReference type="HOGENOM" id="CLU_010194_44_4_1"/>
<dbReference type="OrthoDB" id="542013at2759"/>
<name>K5WVP1_PHACS</name>
<dbReference type="InParanoid" id="K5WVP1"/>
<dbReference type="KEGG" id="pco:PHACADRAFT_258430"/>
<dbReference type="PANTHER" id="PTHR43157">
    <property type="entry name" value="PHOSPHATIDYLINOSITOL-GLYCAN BIOSYNTHESIS CLASS F PROTEIN-RELATED"/>
    <property type="match status" value="1"/>
</dbReference>
<protein>
    <submittedName>
        <fullName evidence="2">Uncharacterized protein</fullName>
    </submittedName>
</protein>
<dbReference type="PRINTS" id="PR00081">
    <property type="entry name" value="GDHRDH"/>
</dbReference>
<dbReference type="InterPro" id="IPR036291">
    <property type="entry name" value="NAD(P)-bd_dom_sf"/>
</dbReference>
<dbReference type="Gene3D" id="3.40.50.720">
    <property type="entry name" value="NAD(P)-binding Rossmann-like Domain"/>
    <property type="match status" value="1"/>
</dbReference>
<sequence length="343" mass="37963">MGKFTFMSFLSEQWTRLPPPLQVDLTGKTVIVTGSNTGIGLEAAMHFARMRPARLIVACRSEDKGKAALEHIAQKSGYAAELQLVDFADFASVTAFAARLKDAPVDILVANAGVGLSNFSLTKDGFEQALQVNHLSSALLSFLLLPNLVKAAQEHKSNSRLALVTSEMHFTTRVDDELKSAPKGILRTLSDPEYVTPERFSARYPETKMFNVMFARALAEHLPAAVPVVPDSVNPGFCYTELRRNLWLSRRLMMAVMDFTLGRSAEQGARQLVHAALGPDGKDGEHIQFMRGAYVSCNAVHEPSDFVISKEGHEVQERIWRETIDILAEASPDIRRIVKEYCT</sequence>
<keyword evidence="1" id="KW-0560">Oxidoreductase</keyword>
<dbReference type="RefSeq" id="XP_007397213.1">
    <property type="nucleotide sequence ID" value="XM_007397151.1"/>
</dbReference>
<dbReference type="GeneID" id="18917112"/>
<dbReference type="GO" id="GO:0016491">
    <property type="term" value="F:oxidoreductase activity"/>
    <property type="evidence" value="ECO:0007669"/>
    <property type="project" value="UniProtKB-KW"/>
</dbReference>
<dbReference type="AlphaFoldDB" id="K5WVP1"/>
<evidence type="ECO:0000313" key="2">
    <source>
        <dbReference type="EMBL" id="EKM54522.1"/>
    </source>
</evidence>